<feature type="region of interest" description="Disordered" evidence="1">
    <location>
        <begin position="94"/>
        <end position="119"/>
    </location>
</feature>
<gene>
    <name evidence="2" type="ORF">C0Q91_18020</name>
</gene>
<dbReference type="AlphaFoldDB" id="A0AB37XCJ1"/>
<evidence type="ECO:0000256" key="1">
    <source>
        <dbReference type="SAM" id="MobiDB-lite"/>
    </source>
</evidence>
<accession>A0AB37XCJ1</accession>
<sequence length="119" mass="12519">MGWGCASAGPRLPLPALTPRVPDWPQSPAGLLVAGLRPDRAGHRWPQAPAGLWGSRFVRRVGRAGPGRGTSSQTARCGVSRFKTAVCAVCCGGTPTRPRPSVSSASSRRWVGKRQAIAH</sequence>
<comment type="caution">
    <text evidence="2">The sequence shown here is derived from an EMBL/GenBank/DDBJ whole genome shotgun (WGS) entry which is preliminary data.</text>
</comment>
<evidence type="ECO:0000313" key="3">
    <source>
        <dbReference type="Proteomes" id="UP000292095"/>
    </source>
</evidence>
<feature type="compositionally biased region" description="Low complexity" evidence="1">
    <location>
        <begin position="95"/>
        <end position="109"/>
    </location>
</feature>
<evidence type="ECO:0000313" key="2">
    <source>
        <dbReference type="EMBL" id="RZE38741.1"/>
    </source>
</evidence>
<reference evidence="2 3" key="1">
    <citation type="submission" date="2017-12" db="EMBL/GenBank/DDBJ databases">
        <title>Population genomics insights into the ecological differentiation and adaptive evolution in streptomycetes.</title>
        <authorList>
            <person name="Li Y."/>
            <person name="Huang Y."/>
        </authorList>
    </citation>
    <scope>NUCLEOTIDE SEQUENCE [LARGE SCALE GENOMIC DNA]</scope>
    <source>
        <strain evidence="2 3">FXJ.2339</strain>
    </source>
</reference>
<proteinExistence type="predicted"/>
<name>A0AB37XCJ1_9ACTN</name>
<protein>
    <submittedName>
        <fullName evidence="2">Uncharacterized protein</fullName>
    </submittedName>
</protein>
<dbReference type="EMBL" id="PKLK01000019">
    <property type="protein sequence ID" value="RZE38741.1"/>
    <property type="molecule type" value="Genomic_DNA"/>
</dbReference>
<organism evidence="2 3">
    <name type="scientific">Streptomyces albidoflavus</name>
    <dbReference type="NCBI Taxonomy" id="1886"/>
    <lineage>
        <taxon>Bacteria</taxon>
        <taxon>Bacillati</taxon>
        <taxon>Actinomycetota</taxon>
        <taxon>Actinomycetes</taxon>
        <taxon>Kitasatosporales</taxon>
        <taxon>Streptomycetaceae</taxon>
        <taxon>Streptomyces</taxon>
        <taxon>Streptomyces albidoflavus group</taxon>
    </lineage>
</organism>
<dbReference type="Proteomes" id="UP000292095">
    <property type="component" value="Unassembled WGS sequence"/>
</dbReference>